<feature type="compositionally biased region" description="Basic residues" evidence="1">
    <location>
        <begin position="773"/>
        <end position="792"/>
    </location>
</feature>
<feature type="region of interest" description="Disordered" evidence="1">
    <location>
        <begin position="1044"/>
        <end position="1184"/>
    </location>
</feature>
<feature type="compositionally biased region" description="Low complexity" evidence="1">
    <location>
        <begin position="619"/>
        <end position="637"/>
    </location>
</feature>
<dbReference type="EMBL" id="ML976046">
    <property type="protein sequence ID" value="KAF1941581.1"/>
    <property type="molecule type" value="Genomic_DNA"/>
</dbReference>
<feature type="compositionally biased region" description="Polar residues" evidence="1">
    <location>
        <begin position="881"/>
        <end position="905"/>
    </location>
</feature>
<evidence type="ECO:0008006" key="4">
    <source>
        <dbReference type="Google" id="ProtNLM"/>
    </source>
</evidence>
<evidence type="ECO:0000313" key="3">
    <source>
        <dbReference type="Proteomes" id="UP000800038"/>
    </source>
</evidence>
<feature type="compositionally biased region" description="Basic residues" evidence="1">
    <location>
        <begin position="1044"/>
        <end position="1056"/>
    </location>
</feature>
<feature type="compositionally biased region" description="Polar residues" evidence="1">
    <location>
        <begin position="1131"/>
        <end position="1146"/>
    </location>
</feature>
<evidence type="ECO:0000256" key="1">
    <source>
        <dbReference type="SAM" id="MobiDB-lite"/>
    </source>
</evidence>
<feature type="region of interest" description="Disordered" evidence="1">
    <location>
        <begin position="300"/>
        <end position="341"/>
    </location>
</feature>
<feature type="compositionally biased region" description="Polar residues" evidence="1">
    <location>
        <begin position="673"/>
        <end position="698"/>
    </location>
</feature>
<organism evidence="2 3">
    <name type="scientific">Clathrospora elynae</name>
    <dbReference type="NCBI Taxonomy" id="706981"/>
    <lineage>
        <taxon>Eukaryota</taxon>
        <taxon>Fungi</taxon>
        <taxon>Dikarya</taxon>
        <taxon>Ascomycota</taxon>
        <taxon>Pezizomycotina</taxon>
        <taxon>Dothideomycetes</taxon>
        <taxon>Pleosporomycetidae</taxon>
        <taxon>Pleosporales</taxon>
        <taxon>Diademaceae</taxon>
        <taxon>Clathrospora</taxon>
    </lineage>
</organism>
<accession>A0A6A5SLS9</accession>
<feature type="compositionally biased region" description="Low complexity" evidence="1">
    <location>
        <begin position="753"/>
        <end position="763"/>
    </location>
</feature>
<reference evidence="2" key="1">
    <citation type="journal article" date="2020" name="Stud. Mycol.">
        <title>101 Dothideomycetes genomes: a test case for predicting lifestyles and emergence of pathogens.</title>
        <authorList>
            <person name="Haridas S."/>
            <person name="Albert R."/>
            <person name="Binder M."/>
            <person name="Bloem J."/>
            <person name="Labutti K."/>
            <person name="Salamov A."/>
            <person name="Andreopoulos B."/>
            <person name="Baker S."/>
            <person name="Barry K."/>
            <person name="Bills G."/>
            <person name="Bluhm B."/>
            <person name="Cannon C."/>
            <person name="Castanera R."/>
            <person name="Culley D."/>
            <person name="Daum C."/>
            <person name="Ezra D."/>
            <person name="Gonzalez J."/>
            <person name="Henrissat B."/>
            <person name="Kuo A."/>
            <person name="Liang C."/>
            <person name="Lipzen A."/>
            <person name="Lutzoni F."/>
            <person name="Magnuson J."/>
            <person name="Mondo S."/>
            <person name="Nolan M."/>
            <person name="Ohm R."/>
            <person name="Pangilinan J."/>
            <person name="Park H.-J."/>
            <person name="Ramirez L."/>
            <person name="Alfaro M."/>
            <person name="Sun H."/>
            <person name="Tritt A."/>
            <person name="Yoshinaga Y."/>
            <person name="Zwiers L.-H."/>
            <person name="Turgeon B."/>
            <person name="Goodwin S."/>
            <person name="Spatafora J."/>
            <person name="Crous P."/>
            <person name="Grigoriev I."/>
        </authorList>
    </citation>
    <scope>NUCLEOTIDE SEQUENCE</scope>
    <source>
        <strain evidence="2">CBS 161.51</strain>
    </source>
</reference>
<dbReference type="AlphaFoldDB" id="A0A6A5SLS9"/>
<dbReference type="OrthoDB" id="3538943at2759"/>
<feature type="compositionally biased region" description="Basic and acidic residues" evidence="1">
    <location>
        <begin position="812"/>
        <end position="829"/>
    </location>
</feature>
<feature type="compositionally biased region" description="Polar residues" evidence="1">
    <location>
        <begin position="1088"/>
        <end position="1103"/>
    </location>
</feature>
<feature type="compositionally biased region" description="Polar residues" evidence="1">
    <location>
        <begin position="738"/>
        <end position="749"/>
    </location>
</feature>
<sequence>MATRFHAWLEDTFEAQLLLGNHWLKQQHEKKKTGVKTELDRTWEGLYHDNGSCLDIINYIYPDTNSALQLIKTTPLTLTDGESQVIAHLAPNCARDLLQRYPALPHLAEHTAIAVRKYTIQYTSYGPPRDKLRFILHRVDRLGASSEQVQVVHSEHLRPLRCSKPVGVVLQQLDHTRAREDGRCLQSATDAGADEQAMAGAVDAGRKSSVERTSPHSKMPHTQIAFGTQLAVQEDDPQFIGVNRLEPVMAGNTQRTDIRPGAATTDYERRMHLLTLIGGLKKTSGTPKTAPAQGFVHSAFGKQPATDTTPAGPPTPSHQQATRSEAENETARATSPAPGPVMELARISTPISPVAAESAEGPSKVHHVSKQDRTGDGTVSTVECSWMKGLVFNSEALKVPDKQKAILLKETSWMKLQVGLPPLIDGNMPQILFQTIRQMADEMAANEDAVVTDSQEHVDSSPDSSPEEVDPSPKSPRELTQDEESPTSQVSWSPSPEPPQKPAKSCQGLPPDSSFENRVPDGVRNAASRPPVIDISDDDEPIAPPSSPPVAPVPADSDEEMEMDESMPQALGEDVAQRTQTQRVNGSPLSLKPPRPQPQPVIQVKETPYRKGKTSQDIATATSNSASQQAQDSSGNSKNTPTPIVYDTYQEQTSSGSVLIERHHARTAELPASNLQKRSASATSQQDQAYEDTSSQPHNLGAPEVSRVDLQLSPTPIYETSRIRAEESMPTEVMNKMTVRSASSPTKSAQHVAMSPSPAIAPSQQPHLISGSTKRKHGNSPPRSRRVSKRREIKIVGFGDNAPLIVDPMAALRKDREESLRRFKEEKRSSRSFGSRPESPSKLGTQQDTDAMDVDTPDSKPSSRAMSPRHRSLYEEPSPTKLPSTIFSASQPVASNLPSNAQPQAASPKGRSETSPPTDKHVPLSTVDSQNGSMTVFESFKATYSEYTGDLDHFGRTCKEMYELELEDKMVPKWQWDDFIMRSISSDYRSYVVECVVDRRETQEPYFRFYKDKIRDTLYTKGIVESKATLERALIELGVELPRKKLPRNPKPKHNQRLSLPGAANQHKKHTQDRGNANNQYRSRHSLPVNSHTRQLPSRQPSGPNTRPPSRLSSSRNSPRAHSYATPEPRLNSNPISPFDGTSHSPESGDPFRDYYFAVQRSTSFTGSTAVSPSRQTEPNGRNR</sequence>
<feature type="region of interest" description="Disordered" evidence="1">
    <location>
        <begin position="448"/>
        <end position="928"/>
    </location>
</feature>
<feature type="compositionally biased region" description="Low complexity" evidence="1">
    <location>
        <begin position="1104"/>
        <end position="1120"/>
    </location>
</feature>
<feature type="compositionally biased region" description="Pro residues" evidence="1">
    <location>
        <begin position="542"/>
        <end position="552"/>
    </location>
</feature>
<dbReference type="Proteomes" id="UP000800038">
    <property type="component" value="Unassembled WGS sequence"/>
</dbReference>
<protein>
    <recommendedName>
        <fullName evidence="4">Telomere replication protein EST3</fullName>
    </recommendedName>
</protein>
<evidence type="ECO:0000313" key="2">
    <source>
        <dbReference type="EMBL" id="KAF1941581.1"/>
    </source>
</evidence>
<feature type="compositionally biased region" description="Polar residues" evidence="1">
    <location>
        <begin position="1160"/>
        <end position="1184"/>
    </location>
</feature>
<feature type="region of interest" description="Disordered" evidence="1">
    <location>
        <begin position="353"/>
        <end position="378"/>
    </location>
</feature>
<name>A0A6A5SLS9_9PLEO</name>
<keyword evidence="3" id="KW-1185">Reference proteome</keyword>
<gene>
    <name evidence="2" type="ORF">EJ02DRAFT_455098</name>
</gene>
<feature type="compositionally biased region" description="Acidic residues" evidence="1">
    <location>
        <begin position="556"/>
        <end position="565"/>
    </location>
</feature>
<proteinExistence type="predicted"/>